<dbReference type="SMART" id="SM00389">
    <property type="entry name" value="HOX"/>
    <property type="match status" value="1"/>
</dbReference>
<dbReference type="PROSITE" id="PS00027">
    <property type="entry name" value="HOMEOBOX_1"/>
    <property type="match status" value="1"/>
</dbReference>
<evidence type="ECO:0000256" key="5">
    <source>
        <dbReference type="ARBA" id="ARBA00023125"/>
    </source>
</evidence>
<feature type="region of interest" description="Disordered" evidence="10">
    <location>
        <begin position="121"/>
        <end position="143"/>
    </location>
</feature>
<feature type="compositionally biased region" description="Polar residues" evidence="10">
    <location>
        <begin position="43"/>
        <end position="53"/>
    </location>
</feature>
<dbReference type="PANTHER" id="PTHR45664:SF11">
    <property type="entry name" value="HOMEOBOX PROTEIN HOX-B3"/>
    <property type="match status" value="1"/>
</dbReference>
<evidence type="ECO:0000256" key="7">
    <source>
        <dbReference type="ARBA" id="ARBA00023242"/>
    </source>
</evidence>
<dbReference type="PROSITE" id="PS50071">
    <property type="entry name" value="HOMEOBOX_2"/>
    <property type="match status" value="1"/>
</dbReference>
<keyword evidence="5 8" id="KW-0238">DNA-binding</keyword>
<dbReference type="GO" id="GO:0005634">
    <property type="term" value="C:nucleus"/>
    <property type="evidence" value="ECO:0007669"/>
    <property type="project" value="UniProtKB-SubCell"/>
</dbReference>
<dbReference type="OrthoDB" id="6159439at2759"/>
<dbReference type="PRINTS" id="PR00024">
    <property type="entry name" value="HOMEOBOX"/>
</dbReference>
<evidence type="ECO:0000256" key="9">
    <source>
        <dbReference type="RuleBase" id="RU000682"/>
    </source>
</evidence>
<reference evidence="12" key="1">
    <citation type="submission" date="2020-08" db="EMBL/GenBank/DDBJ databases">
        <title>Multicomponent nature underlies the extraordinary mechanical properties of spider dragline silk.</title>
        <authorList>
            <person name="Kono N."/>
            <person name="Nakamura H."/>
            <person name="Mori M."/>
            <person name="Yoshida Y."/>
            <person name="Ohtoshi R."/>
            <person name="Malay A.D."/>
            <person name="Moran D.A.P."/>
            <person name="Tomita M."/>
            <person name="Numata K."/>
            <person name="Arakawa K."/>
        </authorList>
    </citation>
    <scope>NUCLEOTIDE SEQUENCE</scope>
</reference>
<feature type="compositionally biased region" description="Low complexity" evidence="10">
    <location>
        <begin position="429"/>
        <end position="445"/>
    </location>
</feature>
<feature type="DNA-binding region" description="Homeobox" evidence="8">
    <location>
        <begin position="215"/>
        <end position="274"/>
    </location>
</feature>
<evidence type="ECO:0000256" key="8">
    <source>
        <dbReference type="PROSITE-ProRule" id="PRU00108"/>
    </source>
</evidence>
<dbReference type="CDD" id="cd00086">
    <property type="entry name" value="homeodomain"/>
    <property type="match status" value="1"/>
</dbReference>
<comment type="function">
    <text evidence="1">Sequence-specific transcription factor which is part of a developmental regulatory system that provides cells with specific positional identities on the anterior-posterior axis.</text>
</comment>
<evidence type="ECO:0000256" key="2">
    <source>
        <dbReference type="ARBA" id="ARBA00004123"/>
    </source>
</evidence>
<dbReference type="Pfam" id="PF00046">
    <property type="entry name" value="Homeodomain"/>
    <property type="match status" value="1"/>
</dbReference>
<dbReference type="InterPro" id="IPR009057">
    <property type="entry name" value="Homeodomain-like_sf"/>
</dbReference>
<dbReference type="GO" id="GO:0009952">
    <property type="term" value="P:anterior/posterior pattern specification"/>
    <property type="evidence" value="ECO:0007669"/>
    <property type="project" value="TreeGrafter"/>
</dbReference>
<comment type="subcellular location">
    <subcellularLocation>
        <location evidence="2 8 9">Nucleus</location>
    </subcellularLocation>
</comment>
<keyword evidence="13" id="KW-1185">Reference proteome</keyword>
<accession>A0A8X6P4R6</accession>
<evidence type="ECO:0000313" key="13">
    <source>
        <dbReference type="Proteomes" id="UP000887013"/>
    </source>
</evidence>
<keyword evidence="7 8" id="KW-0539">Nucleus</keyword>
<evidence type="ECO:0000256" key="3">
    <source>
        <dbReference type="ARBA" id="ARBA00009107"/>
    </source>
</evidence>
<dbReference type="SUPFAM" id="SSF46689">
    <property type="entry name" value="Homeodomain-like"/>
    <property type="match status" value="1"/>
</dbReference>
<comment type="caution">
    <text evidence="12">The sequence shown here is derived from an EMBL/GenBank/DDBJ whole genome shotgun (WGS) entry which is preliminary data.</text>
</comment>
<dbReference type="PANTHER" id="PTHR45664">
    <property type="entry name" value="PROTEIN ZERKNUELLT 1-RELATED"/>
    <property type="match status" value="1"/>
</dbReference>
<evidence type="ECO:0000259" key="11">
    <source>
        <dbReference type="PROSITE" id="PS50071"/>
    </source>
</evidence>
<dbReference type="GO" id="GO:0000978">
    <property type="term" value="F:RNA polymerase II cis-regulatory region sequence-specific DNA binding"/>
    <property type="evidence" value="ECO:0007669"/>
    <property type="project" value="TreeGrafter"/>
</dbReference>
<evidence type="ECO:0000256" key="10">
    <source>
        <dbReference type="SAM" id="MobiDB-lite"/>
    </source>
</evidence>
<keyword evidence="6 8" id="KW-0371">Homeobox</keyword>
<proteinExistence type="inferred from homology"/>
<evidence type="ECO:0000256" key="1">
    <source>
        <dbReference type="ARBA" id="ARBA00003263"/>
    </source>
</evidence>
<gene>
    <name evidence="12" type="primary">HOXA3</name>
    <name evidence="12" type="ORF">NPIL_213991</name>
</gene>
<protein>
    <submittedName>
        <fullName evidence="12">Homeobox protein Hox-A3</fullName>
    </submittedName>
</protein>
<name>A0A8X6P4R6_NEPPI</name>
<dbReference type="InterPro" id="IPR017970">
    <property type="entry name" value="Homeobox_CS"/>
</dbReference>
<sequence length="596" mass="66474">MPFETTLSSYVNKNSCYNSISPALVSKDYNGGGAVEINHPQTTEEVGEDSQNALDVDDNSNNEDECKLESEQEKFLLLSRNFYQEGNCPTSVPASLSYPTFNSGKLFNPYQGRIQSLSMSPFSSHCEEESPRSGKSPSYEPSNYVDYRDDKLKDVTCEDQEQKLFIPTEESNDVFVNKTIFPWMVDSRHNTKNRQQQVYDGDKEQFNQFLGEQPSKRARTAYTSAQLVELEKEFHFNRYLCRPRRIEMASLLNLTERQIKIWFQNRRMKYKKEQKSKGSYCQGSEKDIPNSGRSMTCSSPLTNSPTSPVTAPNPNCNLGQSGGQAIGTECNSIALGNYGMQSSPSSNNNMNSCSIRAHSDPLSSPQNKISVSHPSAFPISNGNKLYPAPNAPSRNLQYPNAFPDANLFPHRHQQQDLSYAQSESEKKSLMSSPSASSTPSHCVSSPPSPSSPFQLNFNQVPAVDPPLSSPCASDLDCSSKNNAFYYNTNVASRFVVQSHPTWDHTNVHMQFQNNIQSSMGLLCTAVDYTTPNNVRAAIVNNSTYQTQLHPGSYYYPHPQQALGSGQMPHEWLVSSQDSSRASKYSFPPSPPKLAHL</sequence>
<feature type="compositionally biased region" description="Polar residues" evidence="10">
    <location>
        <begin position="291"/>
        <end position="312"/>
    </location>
</feature>
<evidence type="ECO:0000256" key="6">
    <source>
        <dbReference type="ARBA" id="ARBA00023155"/>
    </source>
</evidence>
<feature type="region of interest" description="Disordered" evidence="10">
    <location>
        <begin position="274"/>
        <end position="312"/>
    </location>
</feature>
<evidence type="ECO:0000313" key="12">
    <source>
        <dbReference type="EMBL" id="GFT51318.1"/>
    </source>
</evidence>
<comment type="similarity">
    <text evidence="3">Belongs to the Antp homeobox family.</text>
</comment>
<feature type="region of interest" description="Disordered" evidence="10">
    <location>
        <begin position="341"/>
        <end position="457"/>
    </location>
</feature>
<dbReference type="EMBL" id="BMAW01065638">
    <property type="protein sequence ID" value="GFT51318.1"/>
    <property type="molecule type" value="Genomic_DNA"/>
</dbReference>
<keyword evidence="4" id="KW-0217">Developmental protein</keyword>
<dbReference type="InterPro" id="IPR001356">
    <property type="entry name" value="HD"/>
</dbReference>
<dbReference type="AlphaFoldDB" id="A0A8X6P4R6"/>
<feature type="domain" description="Homeobox" evidence="11">
    <location>
        <begin position="213"/>
        <end position="273"/>
    </location>
</feature>
<organism evidence="12 13">
    <name type="scientific">Nephila pilipes</name>
    <name type="common">Giant wood spider</name>
    <name type="synonym">Nephila maculata</name>
    <dbReference type="NCBI Taxonomy" id="299642"/>
    <lineage>
        <taxon>Eukaryota</taxon>
        <taxon>Metazoa</taxon>
        <taxon>Ecdysozoa</taxon>
        <taxon>Arthropoda</taxon>
        <taxon>Chelicerata</taxon>
        <taxon>Arachnida</taxon>
        <taxon>Araneae</taxon>
        <taxon>Araneomorphae</taxon>
        <taxon>Entelegynae</taxon>
        <taxon>Araneoidea</taxon>
        <taxon>Nephilidae</taxon>
        <taxon>Nephila</taxon>
    </lineage>
</organism>
<dbReference type="Gene3D" id="1.10.10.60">
    <property type="entry name" value="Homeodomain-like"/>
    <property type="match status" value="1"/>
</dbReference>
<feature type="compositionally biased region" description="Polar residues" evidence="10">
    <location>
        <begin position="361"/>
        <end position="383"/>
    </location>
</feature>
<dbReference type="GO" id="GO:0000981">
    <property type="term" value="F:DNA-binding transcription factor activity, RNA polymerase II-specific"/>
    <property type="evidence" value="ECO:0007669"/>
    <property type="project" value="InterPro"/>
</dbReference>
<feature type="region of interest" description="Disordered" evidence="10">
    <location>
        <begin position="43"/>
        <end position="63"/>
    </location>
</feature>
<feature type="compositionally biased region" description="Low complexity" evidence="10">
    <location>
        <begin position="342"/>
        <end position="354"/>
    </location>
</feature>
<dbReference type="InterPro" id="IPR020479">
    <property type="entry name" value="HD_metazoa"/>
</dbReference>
<dbReference type="Proteomes" id="UP000887013">
    <property type="component" value="Unassembled WGS sequence"/>
</dbReference>
<dbReference type="FunFam" id="1.10.10.60:FF:000504">
    <property type="entry name" value="Transcription factor RFX3"/>
    <property type="match status" value="1"/>
</dbReference>
<evidence type="ECO:0000256" key="4">
    <source>
        <dbReference type="ARBA" id="ARBA00022473"/>
    </source>
</evidence>